<dbReference type="EMBL" id="VSRR010016261">
    <property type="protein sequence ID" value="MPC59108.1"/>
    <property type="molecule type" value="Genomic_DNA"/>
</dbReference>
<comment type="caution">
    <text evidence="2">The sequence shown here is derived from an EMBL/GenBank/DDBJ whole genome shotgun (WGS) entry which is preliminary data.</text>
</comment>
<proteinExistence type="predicted"/>
<accession>A0A5B7GPY9</accession>
<dbReference type="AlphaFoldDB" id="A0A5B7GPY9"/>
<feature type="region of interest" description="Disordered" evidence="1">
    <location>
        <begin position="1"/>
        <end position="80"/>
    </location>
</feature>
<protein>
    <submittedName>
        <fullName evidence="2">Uncharacterized protein</fullName>
    </submittedName>
</protein>
<feature type="compositionally biased region" description="Gly residues" evidence="1">
    <location>
        <begin position="115"/>
        <end position="124"/>
    </location>
</feature>
<organism evidence="2 3">
    <name type="scientific">Portunus trituberculatus</name>
    <name type="common">Swimming crab</name>
    <name type="synonym">Neptunus trituberculatus</name>
    <dbReference type="NCBI Taxonomy" id="210409"/>
    <lineage>
        <taxon>Eukaryota</taxon>
        <taxon>Metazoa</taxon>
        <taxon>Ecdysozoa</taxon>
        <taxon>Arthropoda</taxon>
        <taxon>Crustacea</taxon>
        <taxon>Multicrustacea</taxon>
        <taxon>Malacostraca</taxon>
        <taxon>Eumalacostraca</taxon>
        <taxon>Eucarida</taxon>
        <taxon>Decapoda</taxon>
        <taxon>Pleocyemata</taxon>
        <taxon>Brachyura</taxon>
        <taxon>Eubrachyura</taxon>
        <taxon>Portunoidea</taxon>
        <taxon>Portunidae</taxon>
        <taxon>Portuninae</taxon>
        <taxon>Portunus</taxon>
    </lineage>
</organism>
<feature type="region of interest" description="Disordered" evidence="1">
    <location>
        <begin position="103"/>
        <end position="124"/>
    </location>
</feature>
<dbReference type="Proteomes" id="UP000324222">
    <property type="component" value="Unassembled WGS sequence"/>
</dbReference>
<gene>
    <name evidence="2" type="ORF">E2C01_053122</name>
</gene>
<evidence type="ECO:0000256" key="1">
    <source>
        <dbReference type="SAM" id="MobiDB-lite"/>
    </source>
</evidence>
<name>A0A5B7GPY9_PORTR</name>
<feature type="compositionally biased region" description="Basic and acidic residues" evidence="1">
    <location>
        <begin position="43"/>
        <end position="52"/>
    </location>
</feature>
<feature type="compositionally biased region" description="Low complexity" evidence="1">
    <location>
        <begin position="59"/>
        <end position="74"/>
    </location>
</feature>
<sequence>MLPSSDSSGTTGGTESIPGRLGRASPGKPDDPGVTILEPPYGTKEEDVERGGHTQNAESSLPTLLPQPPSSLSSATAGKHLRHRRANYFPSEIYPGHGILLSYTVRTPSPKGSPCSGGPGDRSR</sequence>
<evidence type="ECO:0000313" key="3">
    <source>
        <dbReference type="Proteomes" id="UP000324222"/>
    </source>
</evidence>
<reference evidence="2 3" key="1">
    <citation type="submission" date="2019-05" db="EMBL/GenBank/DDBJ databases">
        <title>Another draft genome of Portunus trituberculatus and its Hox gene families provides insights of decapod evolution.</title>
        <authorList>
            <person name="Jeong J.-H."/>
            <person name="Song I."/>
            <person name="Kim S."/>
            <person name="Choi T."/>
            <person name="Kim D."/>
            <person name="Ryu S."/>
            <person name="Kim W."/>
        </authorList>
    </citation>
    <scope>NUCLEOTIDE SEQUENCE [LARGE SCALE GENOMIC DNA]</scope>
    <source>
        <tissue evidence="2">Muscle</tissue>
    </source>
</reference>
<keyword evidence="3" id="KW-1185">Reference proteome</keyword>
<evidence type="ECO:0000313" key="2">
    <source>
        <dbReference type="EMBL" id="MPC59108.1"/>
    </source>
</evidence>
<feature type="compositionally biased region" description="Low complexity" evidence="1">
    <location>
        <begin position="1"/>
        <end position="16"/>
    </location>
</feature>